<evidence type="ECO:0000256" key="1">
    <source>
        <dbReference type="SAM" id="MobiDB-lite"/>
    </source>
</evidence>
<dbReference type="OrthoDB" id="6493944at2759"/>
<feature type="compositionally biased region" description="Basic and acidic residues" evidence="1">
    <location>
        <begin position="1"/>
        <end position="27"/>
    </location>
</feature>
<reference evidence="2 3" key="1">
    <citation type="submission" date="2020-04" db="EMBL/GenBank/DDBJ databases">
        <authorList>
            <person name="Wallbank WR R."/>
            <person name="Pardo Diaz C."/>
            <person name="Kozak K."/>
            <person name="Martin S."/>
            <person name="Jiggins C."/>
            <person name="Moest M."/>
            <person name="Warren A I."/>
            <person name="Byers J.R.P. K."/>
            <person name="Montejo-Kovacevich G."/>
            <person name="Yen C E."/>
        </authorList>
    </citation>
    <scope>NUCLEOTIDE SEQUENCE [LARGE SCALE GENOMIC DNA]</scope>
</reference>
<gene>
    <name evidence="2" type="ORF">APLA_LOCUS212</name>
</gene>
<feature type="compositionally biased region" description="Basic and acidic residues" evidence="1">
    <location>
        <begin position="38"/>
        <end position="47"/>
    </location>
</feature>
<dbReference type="AlphaFoldDB" id="A0A8S0YMH9"/>
<sequence>MESHMNDTVEVVVEERAPDKDIEKNTSVEEESSMSIEDNERSVREDPTYIASDSSSDQDDEYSECLITDDSLVATQNDAVIQEKKRVRRVPER</sequence>
<name>A0A8S0YMH9_ARCPL</name>
<accession>A0A8S0YMH9</accession>
<comment type="caution">
    <text evidence="2">The sequence shown here is derived from an EMBL/GenBank/DDBJ whole genome shotgun (WGS) entry which is preliminary data.</text>
</comment>
<dbReference type="Proteomes" id="UP000494256">
    <property type="component" value="Unassembled WGS sequence"/>
</dbReference>
<feature type="region of interest" description="Disordered" evidence="1">
    <location>
        <begin position="1"/>
        <end position="61"/>
    </location>
</feature>
<evidence type="ECO:0000313" key="3">
    <source>
        <dbReference type="Proteomes" id="UP000494256"/>
    </source>
</evidence>
<organism evidence="2 3">
    <name type="scientific">Arctia plantaginis</name>
    <name type="common">Wood tiger moth</name>
    <name type="synonym">Phalaena plantaginis</name>
    <dbReference type="NCBI Taxonomy" id="874455"/>
    <lineage>
        <taxon>Eukaryota</taxon>
        <taxon>Metazoa</taxon>
        <taxon>Ecdysozoa</taxon>
        <taxon>Arthropoda</taxon>
        <taxon>Hexapoda</taxon>
        <taxon>Insecta</taxon>
        <taxon>Pterygota</taxon>
        <taxon>Neoptera</taxon>
        <taxon>Endopterygota</taxon>
        <taxon>Lepidoptera</taxon>
        <taxon>Glossata</taxon>
        <taxon>Ditrysia</taxon>
        <taxon>Noctuoidea</taxon>
        <taxon>Erebidae</taxon>
        <taxon>Arctiinae</taxon>
        <taxon>Arctia</taxon>
    </lineage>
</organism>
<proteinExistence type="predicted"/>
<dbReference type="EMBL" id="CADEBD010000037">
    <property type="protein sequence ID" value="CAB3220201.1"/>
    <property type="molecule type" value="Genomic_DNA"/>
</dbReference>
<protein>
    <submittedName>
        <fullName evidence="2">Uncharacterized protein</fullName>
    </submittedName>
</protein>
<evidence type="ECO:0000313" key="2">
    <source>
        <dbReference type="EMBL" id="CAB3220201.1"/>
    </source>
</evidence>